<organism evidence="1 2">
    <name type="scientific">Gossypium anomalum</name>
    <dbReference type="NCBI Taxonomy" id="47600"/>
    <lineage>
        <taxon>Eukaryota</taxon>
        <taxon>Viridiplantae</taxon>
        <taxon>Streptophyta</taxon>
        <taxon>Embryophyta</taxon>
        <taxon>Tracheophyta</taxon>
        <taxon>Spermatophyta</taxon>
        <taxon>Magnoliopsida</taxon>
        <taxon>eudicotyledons</taxon>
        <taxon>Gunneridae</taxon>
        <taxon>Pentapetalae</taxon>
        <taxon>rosids</taxon>
        <taxon>malvids</taxon>
        <taxon>Malvales</taxon>
        <taxon>Malvaceae</taxon>
        <taxon>Malvoideae</taxon>
        <taxon>Gossypium</taxon>
    </lineage>
</organism>
<protein>
    <submittedName>
        <fullName evidence="1">Uncharacterized protein</fullName>
    </submittedName>
</protein>
<dbReference type="AlphaFoldDB" id="A0A8J5XZZ5"/>
<dbReference type="Proteomes" id="UP000701853">
    <property type="component" value="Chromosome 13"/>
</dbReference>
<accession>A0A8J5XZZ5</accession>
<comment type="caution">
    <text evidence="1">The sequence shown here is derived from an EMBL/GenBank/DDBJ whole genome shotgun (WGS) entry which is preliminary data.</text>
</comment>
<dbReference type="EMBL" id="JAHUZN010000013">
    <property type="protein sequence ID" value="KAG8472036.1"/>
    <property type="molecule type" value="Genomic_DNA"/>
</dbReference>
<proteinExistence type="predicted"/>
<sequence length="89" mass="9648">MRPGSMRRLFPPWVLPKPHAAAGPSPLLVAHSTHAGLKNKRDRSMKTKRILIPPYGGTRWSYGAVLAVRAKGCLVATAAPSRNPRVLSV</sequence>
<reference evidence="1 2" key="1">
    <citation type="journal article" date="2021" name="bioRxiv">
        <title>The Gossypium anomalum genome as a resource for cotton improvement and evolutionary analysis of hybrid incompatibility.</title>
        <authorList>
            <person name="Grover C.E."/>
            <person name="Yuan D."/>
            <person name="Arick M.A."/>
            <person name="Miller E.R."/>
            <person name="Hu G."/>
            <person name="Peterson D.G."/>
            <person name="Wendel J.F."/>
            <person name="Udall J.A."/>
        </authorList>
    </citation>
    <scope>NUCLEOTIDE SEQUENCE [LARGE SCALE GENOMIC DNA]</scope>
    <source>
        <strain evidence="1">JFW-Udall</strain>
        <tissue evidence="1">Leaf</tissue>
    </source>
</reference>
<keyword evidence="2" id="KW-1185">Reference proteome</keyword>
<evidence type="ECO:0000313" key="1">
    <source>
        <dbReference type="EMBL" id="KAG8472036.1"/>
    </source>
</evidence>
<dbReference type="OrthoDB" id="10547681at2759"/>
<gene>
    <name evidence="1" type="ORF">CXB51_036129</name>
</gene>
<evidence type="ECO:0000313" key="2">
    <source>
        <dbReference type="Proteomes" id="UP000701853"/>
    </source>
</evidence>
<name>A0A8J5XZZ5_9ROSI</name>